<reference evidence="1 2" key="1">
    <citation type="journal article" date="2017" name="Int. J. Syst. Evol. Microbiol.">
        <title>Ramlibacter alkalitolerans sp. nov., alkali-tolerant bacterium isolated from soil of ginseng.</title>
        <authorList>
            <person name="Lee D.H."/>
            <person name="Cha C.J."/>
        </authorList>
    </citation>
    <scope>NUCLEOTIDE SEQUENCE [LARGE SCALE GENOMIC DNA]</scope>
    <source>
        <strain evidence="1 2">KACC 19305</strain>
    </source>
</reference>
<proteinExistence type="predicted"/>
<gene>
    <name evidence="1" type="ORF">JI746_21485</name>
</gene>
<keyword evidence="2" id="KW-1185">Reference proteome</keyword>
<accession>A0ABS1JTZ6</accession>
<sequence length="93" mass="10551">MRPALDFDGTYTEDPELWDGFIAAARSRGHEVLCVTMRHEHEGARVRSRLEGRVDAIVYTGRKAKRPFLEGLGLAIDVWVDDSPHWVNEDATD</sequence>
<organism evidence="1 2">
    <name type="scientific">Ramlibacter alkalitolerans</name>
    <dbReference type="NCBI Taxonomy" id="2039631"/>
    <lineage>
        <taxon>Bacteria</taxon>
        <taxon>Pseudomonadati</taxon>
        <taxon>Pseudomonadota</taxon>
        <taxon>Betaproteobacteria</taxon>
        <taxon>Burkholderiales</taxon>
        <taxon>Comamonadaceae</taxon>
        <taxon>Ramlibacter</taxon>
    </lineage>
</organism>
<evidence type="ECO:0000313" key="1">
    <source>
        <dbReference type="EMBL" id="MBL0427702.1"/>
    </source>
</evidence>
<dbReference type="Proteomes" id="UP000622707">
    <property type="component" value="Unassembled WGS sequence"/>
</dbReference>
<dbReference type="RefSeq" id="WP_201692336.1">
    <property type="nucleotide sequence ID" value="NZ_JAEQND010000013.1"/>
</dbReference>
<protein>
    <recommendedName>
        <fullName evidence="3">HAD family hydrolase</fullName>
    </recommendedName>
</protein>
<name>A0ABS1JTZ6_9BURK</name>
<evidence type="ECO:0008006" key="3">
    <source>
        <dbReference type="Google" id="ProtNLM"/>
    </source>
</evidence>
<comment type="caution">
    <text evidence="1">The sequence shown here is derived from an EMBL/GenBank/DDBJ whole genome shotgun (WGS) entry which is preliminary data.</text>
</comment>
<evidence type="ECO:0000313" key="2">
    <source>
        <dbReference type="Proteomes" id="UP000622707"/>
    </source>
</evidence>
<dbReference type="EMBL" id="JAEQND010000013">
    <property type="protein sequence ID" value="MBL0427702.1"/>
    <property type="molecule type" value="Genomic_DNA"/>
</dbReference>